<evidence type="ECO:0000313" key="2">
    <source>
        <dbReference type="EMBL" id="KXN68258.1"/>
    </source>
</evidence>
<dbReference type="Proteomes" id="UP000070444">
    <property type="component" value="Unassembled WGS sequence"/>
</dbReference>
<keyword evidence="3" id="KW-1185">Reference proteome</keyword>
<accession>A0A137NZX8</accession>
<dbReference type="AlphaFoldDB" id="A0A137NZX8"/>
<feature type="compositionally biased region" description="Polar residues" evidence="1">
    <location>
        <begin position="1"/>
        <end position="23"/>
    </location>
</feature>
<evidence type="ECO:0000256" key="1">
    <source>
        <dbReference type="SAM" id="MobiDB-lite"/>
    </source>
</evidence>
<feature type="compositionally biased region" description="Low complexity" evidence="1">
    <location>
        <begin position="39"/>
        <end position="62"/>
    </location>
</feature>
<name>A0A137NZX8_CONC2</name>
<dbReference type="EMBL" id="KQ964586">
    <property type="protein sequence ID" value="KXN68258.1"/>
    <property type="molecule type" value="Genomic_DNA"/>
</dbReference>
<gene>
    <name evidence="2" type="ORF">CONCODRAFT_106442</name>
</gene>
<sequence>MSNQNYYNSQQGWQNNWDPNSYYSGVPGQNVPPPPPMNPNNETQQYNPNPYQPPGYYNLPPNSQYGNFPPPQNYAPPIVPNPSHALPPNNIPPPSKQFGKMTIKNPHEAAQKNIFNPPKAHNVFDQGNSNIAKGNKVNKVANTTQQTSDSSSGKSGIMPPAMKTWFGKLFEMCPPQFRKQLHTTTSELILQIIQDNKQFSLDWEQIPFPKFTQKDTSNTQSASVY</sequence>
<proteinExistence type="predicted"/>
<feature type="region of interest" description="Disordered" evidence="1">
    <location>
        <begin position="1"/>
        <end position="97"/>
    </location>
</feature>
<evidence type="ECO:0000313" key="3">
    <source>
        <dbReference type="Proteomes" id="UP000070444"/>
    </source>
</evidence>
<organism evidence="2 3">
    <name type="scientific">Conidiobolus coronatus (strain ATCC 28846 / CBS 209.66 / NRRL 28638)</name>
    <name type="common">Delacroixia coronata</name>
    <dbReference type="NCBI Taxonomy" id="796925"/>
    <lineage>
        <taxon>Eukaryota</taxon>
        <taxon>Fungi</taxon>
        <taxon>Fungi incertae sedis</taxon>
        <taxon>Zoopagomycota</taxon>
        <taxon>Entomophthoromycotina</taxon>
        <taxon>Entomophthoromycetes</taxon>
        <taxon>Entomophthorales</taxon>
        <taxon>Ancylistaceae</taxon>
        <taxon>Conidiobolus</taxon>
    </lineage>
</organism>
<reference evidence="2 3" key="1">
    <citation type="journal article" date="2015" name="Genome Biol. Evol.">
        <title>Phylogenomic analyses indicate that early fungi evolved digesting cell walls of algal ancestors of land plants.</title>
        <authorList>
            <person name="Chang Y."/>
            <person name="Wang S."/>
            <person name="Sekimoto S."/>
            <person name="Aerts A.L."/>
            <person name="Choi C."/>
            <person name="Clum A."/>
            <person name="LaButti K.M."/>
            <person name="Lindquist E.A."/>
            <person name="Yee Ngan C."/>
            <person name="Ohm R.A."/>
            <person name="Salamov A.A."/>
            <person name="Grigoriev I.V."/>
            <person name="Spatafora J.W."/>
            <person name="Berbee M.L."/>
        </authorList>
    </citation>
    <scope>NUCLEOTIDE SEQUENCE [LARGE SCALE GENOMIC DNA]</scope>
    <source>
        <strain evidence="2 3">NRRL 28638</strain>
    </source>
</reference>
<protein>
    <submittedName>
        <fullName evidence="2">Uncharacterized protein</fullName>
    </submittedName>
</protein>
<feature type="compositionally biased region" description="Pro residues" evidence="1">
    <location>
        <begin position="68"/>
        <end position="80"/>
    </location>
</feature>